<evidence type="ECO:0000259" key="3">
    <source>
        <dbReference type="Pfam" id="PF07508"/>
    </source>
</evidence>
<feature type="domain" description="Recombinase" evidence="3">
    <location>
        <begin position="1"/>
        <end position="72"/>
    </location>
</feature>
<dbReference type="InterPro" id="IPR000477">
    <property type="entry name" value="RT_dom"/>
</dbReference>
<dbReference type="STRING" id="1184151.AW736_01985"/>
<evidence type="ECO:0000313" key="6">
    <source>
        <dbReference type="Proteomes" id="UP000078486"/>
    </source>
</evidence>
<dbReference type="Pfam" id="PF00078">
    <property type="entry name" value="RVT_1"/>
    <property type="match status" value="1"/>
</dbReference>
<organism evidence="5 6">
    <name type="scientific">Termitidicoccus mucosus</name>
    <dbReference type="NCBI Taxonomy" id="1184151"/>
    <lineage>
        <taxon>Bacteria</taxon>
        <taxon>Pseudomonadati</taxon>
        <taxon>Verrucomicrobiota</taxon>
        <taxon>Opitutia</taxon>
        <taxon>Opitutales</taxon>
        <taxon>Opitutaceae</taxon>
        <taxon>Termitidicoccus</taxon>
    </lineage>
</organism>
<evidence type="ECO:0008006" key="7">
    <source>
        <dbReference type="Google" id="ProtNLM"/>
    </source>
</evidence>
<reference evidence="5 6" key="1">
    <citation type="submission" date="2016-01" db="EMBL/GenBank/DDBJ databases">
        <title>High potential of lignocellulose degradation of a new Verrucomicrobia species.</title>
        <authorList>
            <person name="Wang Y."/>
            <person name="Shi Y."/>
            <person name="Qiu Z."/>
            <person name="Liu S."/>
            <person name="Yang H."/>
        </authorList>
    </citation>
    <scope>NUCLEOTIDE SEQUENCE [LARGE SCALE GENOMIC DNA]</scope>
    <source>
        <strain evidence="5 6">TSB47</strain>
    </source>
</reference>
<name>A0A178IPG6_9BACT</name>
<dbReference type="PANTHER" id="PTHR34047:SF8">
    <property type="entry name" value="PROTEIN YKFC"/>
    <property type="match status" value="1"/>
</dbReference>
<evidence type="ECO:0000259" key="4">
    <source>
        <dbReference type="Pfam" id="PF08388"/>
    </source>
</evidence>
<dbReference type="InterPro" id="IPR043502">
    <property type="entry name" value="DNA/RNA_pol_sf"/>
</dbReference>
<keyword evidence="6" id="KW-1185">Reference proteome</keyword>
<dbReference type="Pfam" id="PF07508">
    <property type="entry name" value="Recombinase"/>
    <property type="match status" value="1"/>
</dbReference>
<dbReference type="PANTHER" id="PTHR34047">
    <property type="entry name" value="NUCLEAR INTRON MATURASE 1, MITOCHONDRIAL-RELATED"/>
    <property type="match status" value="1"/>
</dbReference>
<evidence type="ECO:0000259" key="2">
    <source>
        <dbReference type="Pfam" id="PF00078"/>
    </source>
</evidence>
<dbReference type="SUPFAM" id="SSF56672">
    <property type="entry name" value="DNA/RNA polymerases"/>
    <property type="match status" value="1"/>
</dbReference>
<feature type="domain" description="Reverse transcriptase" evidence="2">
    <location>
        <begin position="80"/>
        <end position="160"/>
    </location>
</feature>
<evidence type="ECO:0000313" key="5">
    <source>
        <dbReference type="EMBL" id="OAM91591.1"/>
    </source>
</evidence>
<evidence type="ECO:0000256" key="1">
    <source>
        <dbReference type="ARBA" id="ARBA00034120"/>
    </source>
</evidence>
<comment type="caution">
    <text evidence="5">The sequence shown here is derived from an EMBL/GenBank/DDBJ whole genome shotgun (WGS) entry which is preliminary data.</text>
</comment>
<protein>
    <recommendedName>
        <fullName evidence="7">Reverse transcriptase domain-containing protein</fullName>
    </recommendedName>
</protein>
<dbReference type="InterPro" id="IPR051083">
    <property type="entry name" value="GrpII_Intron_Splice-Mob/Def"/>
</dbReference>
<dbReference type="GO" id="GO:0000150">
    <property type="term" value="F:DNA strand exchange activity"/>
    <property type="evidence" value="ECO:0007669"/>
    <property type="project" value="InterPro"/>
</dbReference>
<dbReference type="EMBL" id="LRRQ01000018">
    <property type="protein sequence ID" value="OAM91591.1"/>
    <property type="molecule type" value="Genomic_DNA"/>
</dbReference>
<dbReference type="OrthoDB" id="182359at2"/>
<proteinExistence type="inferred from homology"/>
<comment type="similarity">
    <text evidence="1">Belongs to the bacterial reverse transcriptase family.</text>
</comment>
<accession>A0A178IPG6</accession>
<dbReference type="Pfam" id="PF08388">
    <property type="entry name" value="GIIM"/>
    <property type="match status" value="1"/>
</dbReference>
<sequence>MLRNPAYVGRAAFGKTERAERKRMTRPLRQKGGFSRRCSASRERPAEQWIGIAVPALVDEPEFARAQERLDKVTKCVHGVLSALLANIVLDPLDKELEKRGHRFARYADDFIIMVKSARAAQRVMAGLVRYVEGRLKLAVNPAKCKTAWLKECSFLSFKITARGNVVWTEKACLRFKQRLKAITSRKRGVAVDKVIGELRRYVIGWLGYFGISNTCKEVLALEDWMRRRVRLYYWKQWKQPRTRRRNLIKLGANPKQVKLATRSRKGYWRMSSNSIVQAALNNAYLHEQGVPDMRAKWIAMHYGDDGVPS</sequence>
<dbReference type="Proteomes" id="UP000078486">
    <property type="component" value="Unassembled WGS sequence"/>
</dbReference>
<dbReference type="GO" id="GO:0003677">
    <property type="term" value="F:DNA binding"/>
    <property type="evidence" value="ECO:0007669"/>
    <property type="project" value="InterPro"/>
</dbReference>
<dbReference type="AlphaFoldDB" id="A0A178IPG6"/>
<feature type="domain" description="Group II intron maturase-specific" evidence="4">
    <location>
        <begin position="175"/>
        <end position="248"/>
    </location>
</feature>
<dbReference type="InterPro" id="IPR013597">
    <property type="entry name" value="Mat_intron_G2"/>
</dbReference>
<gene>
    <name evidence="5" type="ORF">AW736_01985</name>
</gene>
<dbReference type="InterPro" id="IPR011109">
    <property type="entry name" value="DNA_bind_recombinase_dom"/>
</dbReference>